<dbReference type="InterPro" id="IPR057693">
    <property type="entry name" value="DUF7933"/>
</dbReference>
<reference evidence="4" key="1">
    <citation type="submission" date="2016-10" db="EMBL/GenBank/DDBJ databases">
        <authorList>
            <person name="Varghese N."/>
            <person name="Submissions S."/>
        </authorList>
    </citation>
    <scope>NUCLEOTIDE SEQUENCE [LARGE SCALE GENOMIC DNA]</scope>
    <source>
        <strain evidence="4">CGMCC 4.2126</strain>
    </source>
</reference>
<proteinExistence type="predicted"/>
<organism evidence="3 4">
    <name type="scientific">Streptosporangium canum</name>
    <dbReference type="NCBI Taxonomy" id="324952"/>
    <lineage>
        <taxon>Bacteria</taxon>
        <taxon>Bacillati</taxon>
        <taxon>Actinomycetota</taxon>
        <taxon>Actinomycetes</taxon>
        <taxon>Streptosporangiales</taxon>
        <taxon>Streptosporangiaceae</taxon>
        <taxon>Streptosporangium</taxon>
    </lineage>
</organism>
<keyword evidence="1" id="KW-0732">Signal</keyword>
<feature type="chain" id="PRO_5011549691" description="DUF7933 domain-containing protein" evidence="1">
    <location>
        <begin position="41"/>
        <end position="577"/>
    </location>
</feature>
<dbReference type="AlphaFoldDB" id="A0A1I3HX20"/>
<feature type="domain" description="DUF7933" evidence="2">
    <location>
        <begin position="266"/>
        <end position="375"/>
    </location>
</feature>
<dbReference type="GeneID" id="96296822"/>
<dbReference type="Pfam" id="PF25564">
    <property type="entry name" value="DUF7933"/>
    <property type="match status" value="1"/>
</dbReference>
<protein>
    <recommendedName>
        <fullName evidence="2">DUF7933 domain-containing protein</fullName>
    </recommendedName>
</protein>
<evidence type="ECO:0000313" key="4">
    <source>
        <dbReference type="Proteomes" id="UP000199111"/>
    </source>
</evidence>
<keyword evidence="4" id="KW-1185">Reference proteome</keyword>
<gene>
    <name evidence="3" type="ORF">SAMN05216275_10346</name>
</gene>
<evidence type="ECO:0000256" key="1">
    <source>
        <dbReference type="SAM" id="SignalP"/>
    </source>
</evidence>
<dbReference type="RefSeq" id="WP_093885824.1">
    <property type="nucleotide sequence ID" value="NZ_FOQY01000003.1"/>
</dbReference>
<evidence type="ECO:0000259" key="2">
    <source>
        <dbReference type="Pfam" id="PF25564"/>
    </source>
</evidence>
<sequence>MKYSHARFHVPGALRRALAGATALVLAASAVVAQSGAATAAPGTPGVPQAPTVVFAENFENGQGATPILVTGYTGAAPANQTYTADPAWLTACNGWIASQRNPATEPANGGCGGWWASVKQLAGTLGQWAGGDPATNHAVTAYTSGDPGSGKTQLEAVKPVGIGAPNRFLTFSVDAAEVNCHANHAKLGFYLLDGSTAVPTFTTPIEPCAHPSTTINGIGVGTYTSNSPVLFGGSTVGLRLVNFQASGYGNDAAFDNVRILDVTPRLDVGYGPASVEVGAHSTLTFTVTNTSELAVKKGWSFKEKLPSGLTVAATAPVTDCADATVTAPAGGGQIGVTGTLAAGKASCTVKVAVTSARAGTYTTCADDLTAHAGIIPPGCAEVRFVPPVLVFDAHAHGGRVTTPLLGVPPLAPSDITCTKTAGTDDATLASAALAGLGTLGVITTTASGVVDAAGLRTATATATTARLSLLGGLVTADEITSMAKAHGDDSGDVSTTGRVELTNLKVNGVAIVDPAAGLTIDLPLVAKVVINERVATAGGNGVAVNAIHIRTVAGAEIVVSHARAALTVPGKPCPTA</sequence>
<name>A0A1I3HX20_9ACTN</name>
<accession>A0A1I3HX20</accession>
<dbReference type="EMBL" id="FOQY01000003">
    <property type="protein sequence ID" value="SFI40153.1"/>
    <property type="molecule type" value="Genomic_DNA"/>
</dbReference>
<dbReference type="Proteomes" id="UP000199111">
    <property type="component" value="Unassembled WGS sequence"/>
</dbReference>
<feature type="signal peptide" evidence="1">
    <location>
        <begin position="1"/>
        <end position="40"/>
    </location>
</feature>
<evidence type="ECO:0000313" key="3">
    <source>
        <dbReference type="EMBL" id="SFI40153.1"/>
    </source>
</evidence>
<dbReference type="NCBIfam" id="NF040603">
    <property type="entry name" value="choice_anch_P"/>
    <property type="match status" value="1"/>
</dbReference>